<dbReference type="AlphaFoldDB" id="A0A1X7U697"/>
<dbReference type="PANTHER" id="PTHR47266">
    <property type="entry name" value="ENDONUCLEASE-RELATED"/>
    <property type="match status" value="1"/>
</dbReference>
<sequence>MVKYVKNRSDQLRIVKSCHVDATSGHFGVKKTVAQIKDRFLWKGFWKDAKDLVASCDQCQRMNKNPIVTVTELHPIPVHAPWHHWVEAIPLPSKCSVRVAQALFKANGLDERVVPKKRTGPTDPKRLIYGPSDRADTN</sequence>
<feature type="region of interest" description="Disordered" evidence="1">
    <location>
        <begin position="114"/>
        <end position="138"/>
    </location>
</feature>
<evidence type="ECO:0000256" key="1">
    <source>
        <dbReference type="SAM" id="MobiDB-lite"/>
    </source>
</evidence>
<dbReference type="Gene3D" id="1.10.340.70">
    <property type="match status" value="1"/>
</dbReference>
<dbReference type="InterPro" id="IPR052160">
    <property type="entry name" value="Gypsy_RT_Integrase-like"/>
</dbReference>
<dbReference type="Pfam" id="PF17921">
    <property type="entry name" value="Integrase_H2C2"/>
    <property type="match status" value="1"/>
</dbReference>
<feature type="domain" description="Integrase zinc-binding" evidence="2">
    <location>
        <begin position="8"/>
        <end position="64"/>
    </location>
</feature>
<name>A0A1X7U697_AMPQE</name>
<dbReference type="EnsemblMetazoa" id="Aqu2.1.23183_001">
    <property type="protein sequence ID" value="Aqu2.1.23183_001"/>
    <property type="gene ID" value="Aqu2.1.23183"/>
</dbReference>
<evidence type="ECO:0000259" key="2">
    <source>
        <dbReference type="Pfam" id="PF17921"/>
    </source>
</evidence>
<organism evidence="3">
    <name type="scientific">Amphimedon queenslandica</name>
    <name type="common">Sponge</name>
    <dbReference type="NCBI Taxonomy" id="400682"/>
    <lineage>
        <taxon>Eukaryota</taxon>
        <taxon>Metazoa</taxon>
        <taxon>Porifera</taxon>
        <taxon>Demospongiae</taxon>
        <taxon>Heteroscleromorpha</taxon>
        <taxon>Haplosclerida</taxon>
        <taxon>Niphatidae</taxon>
        <taxon>Amphimedon</taxon>
    </lineage>
</organism>
<dbReference type="InterPro" id="IPR041588">
    <property type="entry name" value="Integrase_H2C2"/>
</dbReference>
<reference evidence="3" key="1">
    <citation type="submission" date="2017-05" db="UniProtKB">
        <authorList>
            <consortium name="EnsemblMetazoa"/>
        </authorList>
    </citation>
    <scope>IDENTIFICATION</scope>
</reference>
<proteinExistence type="predicted"/>
<evidence type="ECO:0000313" key="3">
    <source>
        <dbReference type="EnsemblMetazoa" id="Aqu2.1.23183_001"/>
    </source>
</evidence>
<protein>
    <recommendedName>
        <fullName evidence="2">Integrase zinc-binding domain-containing protein</fullName>
    </recommendedName>
</protein>
<accession>A0A1X7U697</accession>
<dbReference type="InParanoid" id="A0A1X7U697"/>